<gene>
    <name evidence="1" type="ORF">FN976_06630</name>
</gene>
<reference evidence="1 2" key="1">
    <citation type="submission" date="2019-07" db="EMBL/GenBank/DDBJ databases">
        <title>Caenimonas sedimenti sp. nov., isolated from activated sludge.</title>
        <authorList>
            <person name="Xu J."/>
        </authorList>
    </citation>
    <scope>NUCLEOTIDE SEQUENCE [LARGE SCALE GENOMIC DNA]</scope>
    <source>
        <strain evidence="1 2">HX-9-20</strain>
    </source>
</reference>
<organism evidence="1 2">
    <name type="scientific">Caenimonas sedimenti</name>
    <dbReference type="NCBI Taxonomy" id="2596921"/>
    <lineage>
        <taxon>Bacteria</taxon>
        <taxon>Pseudomonadati</taxon>
        <taxon>Pseudomonadota</taxon>
        <taxon>Betaproteobacteria</taxon>
        <taxon>Burkholderiales</taxon>
        <taxon>Comamonadaceae</taxon>
        <taxon>Caenimonas</taxon>
    </lineage>
</organism>
<keyword evidence="2" id="KW-1185">Reference proteome</keyword>
<proteinExistence type="predicted"/>
<dbReference type="OrthoDB" id="8879755at2"/>
<comment type="caution">
    <text evidence="1">The sequence shown here is derived from an EMBL/GenBank/DDBJ whole genome shotgun (WGS) entry which is preliminary data.</text>
</comment>
<evidence type="ECO:0000313" key="2">
    <source>
        <dbReference type="Proteomes" id="UP000318199"/>
    </source>
</evidence>
<dbReference type="RefSeq" id="WP_145892196.1">
    <property type="nucleotide sequence ID" value="NZ_VOBQ01000004.1"/>
</dbReference>
<sequence length="329" mass="36977">MKQSAAERPDPTPQRKAAIARGAALEHTGKVRIEPIPDFDLDRTIFKTLEGKAARYVMTTRVGREAHWDPNAAQAVQAEYNAARAAHPLPAVSPELMQFLVSECDFDVEHADGSFLDHLYFCFEYTVQHYPGRSPLVMFLHSILGTGTNTFAMTADKIPALRQLMSPADWTQVEAFPSVLRLLYAGPLRRELRDNLHRTGALASISFHRVIDNAPITMSGEDFWTALNYQLIHLVDFLPVANWSVHQNDTSFILFRDLYDLLEKAGKREAIVGYTPSPVARKLEGERQDVGAWLTTLIPVSVSERMAAKSVARFSERIGHSLDYRITWG</sequence>
<accession>A0A562ZUU9</accession>
<dbReference type="AlphaFoldDB" id="A0A562ZUU9"/>
<dbReference type="EMBL" id="VOBQ01000004">
    <property type="protein sequence ID" value="TWO72372.1"/>
    <property type="molecule type" value="Genomic_DNA"/>
</dbReference>
<protein>
    <submittedName>
        <fullName evidence="1">Uncharacterized protein</fullName>
    </submittedName>
</protein>
<evidence type="ECO:0000313" key="1">
    <source>
        <dbReference type="EMBL" id="TWO72372.1"/>
    </source>
</evidence>
<dbReference type="Proteomes" id="UP000318199">
    <property type="component" value="Unassembled WGS sequence"/>
</dbReference>
<name>A0A562ZUU9_9BURK</name>